<dbReference type="RefSeq" id="WP_150332341.1">
    <property type="nucleotide sequence ID" value="NZ_CP044108.1"/>
</dbReference>
<proteinExistence type="predicted"/>
<feature type="domain" description="Glycogen debranching enzyme C-terminal" evidence="1">
    <location>
        <begin position="445"/>
        <end position="642"/>
    </location>
</feature>
<sequence length="657" mass="70620">MPLHQPFVHDLCGVFAAPVHAWSTPSGAMTGEGAEGLFLGDDRLVKSYAVTARGMRLTRGAPSPTNFPAGELSSVGLETFGATKLRFTDVVSLEGLPVDPIVRLVREREARIDGVHETLTVISAADHAVAFELDVTLGLDASPMAAVKDPHLAEKFAVPAPTASLNGTTAEWSWREGTHARLSIEGEGATLTASTDEAQVLHARLRTTLEPNTTATVAWDLTARDDRAPFTGVDTPDLGAEIALEKPHNAEQAAVGTLLTQSLADLTSLRLARHNDSDQAFLAAGAPWFFTLFGRDSLIAASFLAPLHPELAASTLRTLATQQGSTTNIDTAEQPGKILHEVRAVGMDMGDSYLPPVYYGTIDATPLWILLAGDVTDLGLDVSDLADNVARAADWLLDHADADGDLFLEYIDESGHGLANQGWKDSGDSVRFADGTIAEGPIALAEVQGYAYEAGLVAARLLEQWGHERAGELGKRLRERSDGIRRVFRDQFWVEDSKGVYIALALDGKKRPVDAVASNMGHLLGTGLLDEREERLVIDRLMDSTMFTGFGIRTLSSDNGAYFPTRYHGGSVWSHDTAFIMRQAMRAGFTSEAQQIAQALVRTARGFEWRLPELFAGDPTTAVQQPLPYPASCRPQAWAAASAIPIAETLGVLPARS</sequence>
<dbReference type="EMBL" id="CP044108">
    <property type="protein sequence ID" value="QEU10925.1"/>
    <property type="molecule type" value="Genomic_DNA"/>
</dbReference>
<evidence type="ECO:0000259" key="1">
    <source>
        <dbReference type="Pfam" id="PF06202"/>
    </source>
</evidence>
<keyword evidence="4" id="KW-1185">Reference proteome</keyword>
<dbReference type="InterPro" id="IPR032856">
    <property type="entry name" value="GDE_N_bis"/>
</dbReference>
<dbReference type="InterPro" id="IPR032790">
    <property type="entry name" value="GDE_C"/>
</dbReference>
<evidence type="ECO:0000313" key="4">
    <source>
        <dbReference type="Proteomes" id="UP000323865"/>
    </source>
</evidence>
<dbReference type="Pfam" id="PF14742">
    <property type="entry name" value="GDE_N_bis"/>
    <property type="match status" value="1"/>
</dbReference>
<gene>
    <name evidence="3" type="ORF">FOB48_00440</name>
</gene>
<dbReference type="Pfam" id="PF06202">
    <property type="entry name" value="GDE_C"/>
    <property type="match status" value="1"/>
</dbReference>
<feature type="domain" description="Putative glycogen debranching enzyme N-terminal" evidence="2">
    <location>
        <begin position="18"/>
        <end position="219"/>
    </location>
</feature>
<dbReference type="InterPro" id="IPR008928">
    <property type="entry name" value="6-hairpin_glycosidase_sf"/>
</dbReference>
<evidence type="ECO:0000259" key="2">
    <source>
        <dbReference type="Pfam" id="PF14742"/>
    </source>
</evidence>
<protein>
    <submittedName>
        <fullName evidence="3">Amylo-alpha-1,6-glucosidase</fullName>
    </submittedName>
</protein>
<reference evidence="3 4" key="1">
    <citation type="submission" date="2019-09" db="EMBL/GenBank/DDBJ databases">
        <title>FDA dAtabase for Regulatory Grade micrObial Sequences (FDA-ARGOS): Supporting development and validation of Infectious Disease Dx tests.</title>
        <authorList>
            <person name="Sciortino C."/>
            <person name="Tallon L."/>
            <person name="Sadzewicz L."/>
            <person name="Vavikolanu K."/>
            <person name="Mehta A."/>
            <person name="Aluvathingal J."/>
            <person name="Nadendla S."/>
            <person name="Nandy P."/>
            <person name="Geyer C."/>
            <person name="Yan Y."/>
            <person name="Sichtig H."/>
        </authorList>
    </citation>
    <scope>NUCLEOTIDE SEQUENCE [LARGE SCALE GENOMIC DNA]</scope>
    <source>
        <strain evidence="3 4">FDAARGOS_640</strain>
    </source>
</reference>
<dbReference type="InterPro" id="IPR012341">
    <property type="entry name" value="6hp_glycosidase-like_sf"/>
</dbReference>
<name>A0ABX6A479_9MICO</name>
<organism evidence="3 4">
    <name type="scientific">Dermabacter vaginalis</name>
    <dbReference type="NCBI Taxonomy" id="1630135"/>
    <lineage>
        <taxon>Bacteria</taxon>
        <taxon>Bacillati</taxon>
        <taxon>Actinomycetota</taxon>
        <taxon>Actinomycetes</taxon>
        <taxon>Micrococcales</taxon>
        <taxon>Dermabacteraceae</taxon>
        <taxon>Dermabacter</taxon>
    </lineage>
</organism>
<evidence type="ECO:0000313" key="3">
    <source>
        <dbReference type="EMBL" id="QEU10925.1"/>
    </source>
</evidence>
<dbReference type="Gene3D" id="1.50.10.10">
    <property type="match status" value="1"/>
</dbReference>
<dbReference type="SUPFAM" id="SSF48208">
    <property type="entry name" value="Six-hairpin glycosidases"/>
    <property type="match status" value="1"/>
</dbReference>
<accession>A0ABX6A479</accession>
<dbReference type="Proteomes" id="UP000323865">
    <property type="component" value="Chromosome"/>
</dbReference>